<keyword evidence="2" id="KW-1185">Reference proteome</keyword>
<accession>A0A517Z1W2</accession>
<evidence type="ECO:0000313" key="1">
    <source>
        <dbReference type="EMBL" id="QDU36473.1"/>
    </source>
</evidence>
<sequence length="304" mass="33727">MAMSERIHLLERGQNVSEVRADFTGFYRGDVEQFDLVAIADEVEAKNSPAVVVPLTGSQPWRSVWEELPPELASLVPYPEWGAMLCFRTDWLKQQGDAGLSPWELLVTAAGSNELVATVNEDLRAEAAPWTAELPDLGPRQVIRTPPKVAEALRSASGPGSDPDSRAVRAGLLLLHDRLDESHRVSQAIEGEGRNASGDYWHGIMHRREPDYGNSKYWFRRVGSHPVFDDLAIAAEQVLAQSSASEALDWSGRLGCPDRWDPFAFVDLCQEVSGDPESRLAAAAREIQWNEMLLLLVQSWRDAS</sequence>
<protein>
    <submittedName>
        <fullName evidence="1">Uncharacterized protein</fullName>
    </submittedName>
</protein>
<gene>
    <name evidence="1" type="ORF">Mal4_07590</name>
</gene>
<evidence type="ECO:0000313" key="2">
    <source>
        <dbReference type="Proteomes" id="UP000320496"/>
    </source>
</evidence>
<reference evidence="1 2" key="1">
    <citation type="submission" date="2019-02" db="EMBL/GenBank/DDBJ databases">
        <title>Deep-cultivation of Planctomycetes and their phenomic and genomic characterization uncovers novel biology.</title>
        <authorList>
            <person name="Wiegand S."/>
            <person name="Jogler M."/>
            <person name="Boedeker C."/>
            <person name="Pinto D."/>
            <person name="Vollmers J."/>
            <person name="Rivas-Marin E."/>
            <person name="Kohn T."/>
            <person name="Peeters S.H."/>
            <person name="Heuer A."/>
            <person name="Rast P."/>
            <person name="Oberbeckmann S."/>
            <person name="Bunk B."/>
            <person name="Jeske O."/>
            <person name="Meyerdierks A."/>
            <person name="Storesund J.E."/>
            <person name="Kallscheuer N."/>
            <person name="Luecker S."/>
            <person name="Lage O.M."/>
            <person name="Pohl T."/>
            <person name="Merkel B.J."/>
            <person name="Hornburger P."/>
            <person name="Mueller R.-W."/>
            <person name="Bruemmer F."/>
            <person name="Labrenz M."/>
            <person name="Spormann A.M."/>
            <person name="Op den Camp H."/>
            <person name="Overmann J."/>
            <person name="Amann R."/>
            <person name="Jetten M.S.M."/>
            <person name="Mascher T."/>
            <person name="Medema M.H."/>
            <person name="Devos D.P."/>
            <person name="Kaster A.-K."/>
            <person name="Ovreas L."/>
            <person name="Rohde M."/>
            <person name="Galperin M.Y."/>
            <person name="Jogler C."/>
        </authorList>
    </citation>
    <scope>NUCLEOTIDE SEQUENCE [LARGE SCALE GENOMIC DNA]</scope>
    <source>
        <strain evidence="1 2">Mal4</strain>
    </source>
</reference>
<dbReference type="EMBL" id="CP036275">
    <property type="protein sequence ID" value="QDU36473.1"/>
    <property type="molecule type" value="Genomic_DNA"/>
</dbReference>
<dbReference type="Proteomes" id="UP000320496">
    <property type="component" value="Chromosome"/>
</dbReference>
<organism evidence="1 2">
    <name type="scientific">Maioricimonas rarisocia</name>
    <dbReference type="NCBI Taxonomy" id="2528026"/>
    <lineage>
        <taxon>Bacteria</taxon>
        <taxon>Pseudomonadati</taxon>
        <taxon>Planctomycetota</taxon>
        <taxon>Planctomycetia</taxon>
        <taxon>Planctomycetales</taxon>
        <taxon>Planctomycetaceae</taxon>
        <taxon>Maioricimonas</taxon>
    </lineage>
</organism>
<dbReference type="KEGG" id="mri:Mal4_07590"/>
<name>A0A517Z1W2_9PLAN</name>
<proteinExistence type="predicted"/>
<dbReference type="AlphaFoldDB" id="A0A517Z1W2"/>